<dbReference type="GO" id="GO:0016301">
    <property type="term" value="F:kinase activity"/>
    <property type="evidence" value="ECO:0007669"/>
    <property type="project" value="UniProtKB-KW"/>
</dbReference>
<accession>A0AAW6W251</accession>
<dbReference type="InterPro" id="IPR050306">
    <property type="entry name" value="PfkB_Carbo_kinase"/>
</dbReference>
<keyword evidence="3" id="KW-0547">Nucleotide-binding</keyword>
<gene>
    <name evidence="7" type="ORF">QO046_18650</name>
</gene>
<evidence type="ECO:0000259" key="6">
    <source>
        <dbReference type="Pfam" id="PF00294"/>
    </source>
</evidence>
<keyword evidence="4 7" id="KW-0418">Kinase</keyword>
<dbReference type="Proteomes" id="UP001223829">
    <property type="component" value="Unassembled WGS sequence"/>
</dbReference>
<dbReference type="PANTHER" id="PTHR43085:SF1">
    <property type="entry name" value="PSEUDOURIDINE KINASE-RELATED"/>
    <property type="match status" value="1"/>
</dbReference>
<dbReference type="SUPFAM" id="SSF53613">
    <property type="entry name" value="Ribokinase-like"/>
    <property type="match status" value="1"/>
</dbReference>
<comment type="caution">
    <text evidence="7">The sequence shown here is derived from an EMBL/GenBank/DDBJ whole genome shotgun (WGS) entry which is preliminary data.</text>
</comment>
<reference evidence="7" key="1">
    <citation type="submission" date="2023-05" db="EMBL/GenBank/DDBJ databases">
        <title>Efficient inhibition of multidrug-resistant Escherichia coli by a new antibiotic combination.</title>
        <authorList>
            <person name="Lin T."/>
        </authorList>
    </citation>
    <scope>NUCLEOTIDE SEQUENCE</scope>
    <source>
        <strain evidence="7">YmmD45</strain>
    </source>
</reference>
<dbReference type="EMBL" id="JASMQD010000001">
    <property type="protein sequence ID" value="MDK2696344.1"/>
    <property type="molecule type" value="Genomic_DNA"/>
</dbReference>
<dbReference type="AlphaFoldDB" id="A0AAW6W251"/>
<evidence type="ECO:0000313" key="8">
    <source>
        <dbReference type="Proteomes" id="UP001223829"/>
    </source>
</evidence>
<dbReference type="InterPro" id="IPR029056">
    <property type="entry name" value="Ribokinase-like"/>
</dbReference>
<sequence length="319" mass="35167">MSINICTMGELLVEFLSKNTNQGFTQTGEFIGPYPSGAPAIFAAQVARLGFQSTLFGCVGNDDFGKLNIERLRLEGVITNGISIIDQAPTGTAFVSYRNQTERDFIFNIPNSACGHFTAKHLDVNLLKKCQHIHIMGSSLFSFRIIDAMRKAIEIVKDHNGTVSFDPNIRKEMLNIPEMEQAFDYILEYTDIFMPSEGEVSHFSRVKNHSEKDVVKELLNNGINHVVIKRASKGASHYRLLDGNIRERHVQGLPTSMIDPTGAGDCFGATFVSLLLAGYPEEKALEYANASGALAVSSRGPMEGLSSLNQIEKLLFSLK</sequence>
<dbReference type="RefSeq" id="WP_072643619.1">
    <property type="nucleotide sequence ID" value="NZ_BNFI01000001.1"/>
</dbReference>
<evidence type="ECO:0000256" key="4">
    <source>
        <dbReference type="ARBA" id="ARBA00022777"/>
    </source>
</evidence>
<dbReference type="CDD" id="cd01166">
    <property type="entry name" value="KdgK"/>
    <property type="match status" value="1"/>
</dbReference>
<dbReference type="InterPro" id="IPR011611">
    <property type="entry name" value="PfkB_dom"/>
</dbReference>
<evidence type="ECO:0000313" key="7">
    <source>
        <dbReference type="EMBL" id="MDK2696344.1"/>
    </source>
</evidence>
<evidence type="ECO:0000256" key="5">
    <source>
        <dbReference type="ARBA" id="ARBA00022840"/>
    </source>
</evidence>
<dbReference type="Gene3D" id="3.40.1190.20">
    <property type="match status" value="1"/>
</dbReference>
<protein>
    <submittedName>
        <fullName evidence="7">Sugar kinase</fullName>
    </submittedName>
</protein>
<name>A0AAW6W251_ECOLX</name>
<keyword evidence="5" id="KW-0067">ATP-binding</keyword>
<dbReference type="Pfam" id="PF00294">
    <property type="entry name" value="PfkB"/>
    <property type="match status" value="1"/>
</dbReference>
<comment type="similarity">
    <text evidence="1">Belongs to the carbohydrate kinase PfkB family.</text>
</comment>
<dbReference type="GO" id="GO:0005524">
    <property type="term" value="F:ATP binding"/>
    <property type="evidence" value="ECO:0007669"/>
    <property type="project" value="UniProtKB-KW"/>
</dbReference>
<proteinExistence type="inferred from homology"/>
<evidence type="ECO:0000256" key="1">
    <source>
        <dbReference type="ARBA" id="ARBA00010688"/>
    </source>
</evidence>
<evidence type="ECO:0000256" key="3">
    <source>
        <dbReference type="ARBA" id="ARBA00022741"/>
    </source>
</evidence>
<evidence type="ECO:0000256" key="2">
    <source>
        <dbReference type="ARBA" id="ARBA00022679"/>
    </source>
</evidence>
<feature type="domain" description="Carbohydrate kinase PfkB" evidence="6">
    <location>
        <begin position="5"/>
        <end position="305"/>
    </location>
</feature>
<organism evidence="7 8">
    <name type="scientific">Escherichia coli</name>
    <dbReference type="NCBI Taxonomy" id="562"/>
    <lineage>
        <taxon>Bacteria</taxon>
        <taxon>Pseudomonadati</taxon>
        <taxon>Pseudomonadota</taxon>
        <taxon>Gammaproteobacteria</taxon>
        <taxon>Enterobacterales</taxon>
        <taxon>Enterobacteriaceae</taxon>
        <taxon>Escherichia</taxon>
    </lineage>
</organism>
<keyword evidence="2" id="KW-0808">Transferase</keyword>
<dbReference type="PANTHER" id="PTHR43085">
    <property type="entry name" value="HEXOKINASE FAMILY MEMBER"/>
    <property type="match status" value="1"/>
</dbReference>